<dbReference type="PANTHER" id="PTHR12400">
    <property type="entry name" value="INOSITOL POLYPHOSPHATE KINASE"/>
    <property type="match status" value="1"/>
</dbReference>
<dbReference type="EMBL" id="OU892277">
    <property type="protein sequence ID" value="CAG9760626.1"/>
    <property type="molecule type" value="Genomic_DNA"/>
</dbReference>
<dbReference type="InterPro" id="IPR005522">
    <property type="entry name" value="IPK"/>
</dbReference>
<dbReference type="InterPro" id="IPR038286">
    <property type="entry name" value="IPK_sf"/>
</dbReference>
<accession>A0A9N9MEF0</accession>
<dbReference type="AlphaFoldDB" id="A0A9N9MEF0"/>
<evidence type="ECO:0000256" key="2">
    <source>
        <dbReference type="ARBA" id="ARBA00022679"/>
    </source>
</evidence>
<evidence type="ECO:0000256" key="3">
    <source>
        <dbReference type="ARBA" id="ARBA00022777"/>
    </source>
</evidence>
<dbReference type="Gene3D" id="3.30.470.160">
    <property type="entry name" value="Inositol polyphosphate kinase"/>
    <property type="match status" value="1"/>
</dbReference>
<dbReference type="OrthoDB" id="2573163at2759"/>
<evidence type="ECO:0000256" key="4">
    <source>
        <dbReference type="RuleBase" id="RU363090"/>
    </source>
</evidence>
<keyword evidence="2 4" id="KW-0808">Transferase</keyword>
<gene>
    <name evidence="6" type="ORF">CEUTPL_LOCUS1349</name>
</gene>
<feature type="region of interest" description="Disordered" evidence="5">
    <location>
        <begin position="379"/>
        <end position="407"/>
    </location>
</feature>
<reference evidence="6" key="1">
    <citation type="submission" date="2022-01" db="EMBL/GenBank/DDBJ databases">
        <authorList>
            <person name="King R."/>
        </authorList>
    </citation>
    <scope>NUCLEOTIDE SEQUENCE</scope>
</reference>
<keyword evidence="3 4" id="KW-0418">Kinase</keyword>
<evidence type="ECO:0000256" key="1">
    <source>
        <dbReference type="ARBA" id="ARBA00007374"/>
    </source>
</evidence>
<dbReference type="Proteomes" id="UP001152799">
    <property type="component" value="Chromosome 1"/>
</dbReference>
<dbReference type="GO" id="GO:0046854">
    <property type="term" value="P:phosphatidylinositol phosphate biosynthetic process"/>
    <property type="evidence" value="ECO:0007669"/>
    <property type="project" value="TreeGrafter"/>
</dbReference>
<evidence type="ECO:0000313" key="6">
    <source>
        <dbReference type="EMBL" id="CAG9760626.1"/>
    </source>
</evidence>
<dbReference type="GO" id="GO:0000828">
    <property type="term" value="F:inositol hexakisphosphate kinase activity"/>
    <property type="evidence" value="ECO:0007669"/>
    <property type="project" value="TreeGrafter"/>
</dbReference>
<proteinExistence type="inferred from homology"/>
<protein>
    <recommendedName>
        <fullName evidence="4">Kinase</fullName>
        <ecNumber evidence="4">2.7.-.-</ecNumber>
    </recommendedName>
</protein>
<sequence>MVFLVPGGESQSPDAHGKCGRFAAGTADSTPNDLLRSSDRQLENEEVDLLPLSNQVGGHTRMMVLNPSTICKPLNFRELDFYQNIQDQEIKMFVPKYKGVMQATLCNGSKMDSRYSPIFRDDGLKTIKNERKRKREEVLKMKIHHTGKPKDVIKSISQSDNANKQYFLMLENITSHFDHPCILDLKMGTRQHGDDASAEKRSKQIAKCAASTSATLGVRLCGMQTYQSDTDYYYKKDKYWGRELNEEGLKNALCRFFDNGPGLRVFVITKVLSKLGQLRRIIEKQSCYRFYSCSLLIVYEGSAPSFSGAKPDILQPVFTNTFREEKSVATTSYFYDADTSNSSLDFNTSFNSADFSNSLTDFKDDNSSSREFMHNIATADSSEEVSQDSHHNGFGEAAARGARSAPQTRKFVPINEETVFLDSSPVSSVSNASPCSVNSWMAFSNSSSGDCSVSNPHSSSNDDSSNDNFSAQKVKRSCSLPLSDLDLEDSTEDEELIPQLASRNSSTKRLCVGKVPEPAKNTHYPQNPKVDIRIIDFAHTSFANNYCFSNVKDNKVHEGPDGGFLTGLDSLTRLLSEIAAEQK</sequence>
<dbReference type="GO" id="GO:0032958">
    <property type="term" value="P:inositol phosphate biosynthetic process"/>
    <property type="evidence" value="ECO:0007669"/>
    <property type="project" value="InterPro"/>
</dbReference>
<keyword evidence="7" id="KW-1185">Reference proteome</keyword>
<evidence type="ECO:0000313" key="7">
    <source>
        <dbReference type="Proteomes" id="UP001152799"/>
    </source>
</evidence>
<dbReference type="SUPFAM" id="SSF56104">
    <property type="entry name" value="SAICAR synthase-like"/>
    <property type="match status" value="1"/>
</dbReference>
<dbReference type="PANTHER" id="PTHR12400:SF21">
    <property type="entry name" value="KINASE"/>
    <property type="match status" value="1"/>
</dbReference>
<dbReference type="GO" id="GO:0005737">
    <property type="term" value="C:cytoplasm"/>
    <property type="evidence" value="ECO:0007669"/>
    <property type="project" value="TreeGrafter"/>
</dbReference>
<organism evidence="6 7">
    <name type="scientific">Ceutorhynchus assimilis</name>
    <name type="common">cabbage seed weevil</name>
    <dbReference type="NCBI Taxonomy" id="467358"/>
    <lineage>
        <taxon>Eukaryota</taxon>
        <taxon>Metazoa</taxon>
        <taxon>Ecdysozoa</taxon>
        <taxon>Arthropoda</taxon>
        <taxon>Hexapoda</taxon>
        <taxon>Insecta</taxon>
        <taxon>Pterygota</taxon>
        <taxon>Neoptera</taxon>
        <taxon>Endopterygota</taxon>
        <taxon>Coleoptera</taxon>
        <taxon>Polyphaga</taxon>
        <taxon>Cucujiformia</taxon>
        <taxon>Curculionidae</taxon>
        <taxon>Ceutorhynchinae</taxon>
        <taxon>Ceutorhynchus</taxon>
    </lineage>
</organism>
<dbReference type="GO" id="GO:0005634">
    <property type="term" value="C:nucleus"/>
    <property type="evidence" value="ECO:0007669"/>
    <property type="project" value="TreeGrafter"/>
</dbReference>
<comment type="similarity">
    <text evidence="1 4">Belongs to the inositol phosphokinase (IPK) family.</text>
</comment>
<dbReference type="Pfam" id="PF03770">
    <property type="entry name" value="IPK"/>
    <property type="match status" value="1"/>
</dbReference>
<name>A0A9N9MEF0_9CUCU</name>
<evidence type="ECO:0000256" key="5">
    <source>
        <dbReference type="SAM" id="MobiDB-lite"/>
    </source>
</evidence>
<dbReference type="EC" id="2.7.-.-" evidence="4"/>
<feature type="region of interest" description="Disordered" evidence="5">
    <location>
        <begin position="451"/>
        <end position="470"/>
    </location>
</feature>